<comment type="caution">
    <text evidence="1">The sequence shown here is derived from an EMBL/GenBank/DDBJ whole genome shotgun (WGS) entry which is preliminary data.</text>
</comment>
<name>A0ABU9K2S7_9BACI</name>
<proteinExistence type="predicted"/>
<dbReference type="Proteomes" id="UP001459714">
    <property type="component" value="Unassembled WGS sequence"/>
</dbReference>
<dbReference type="EMBL" id="JBBYAK010000002">
    <property type="protein sequence ID" value="MEL3959409.1"/>
    <property type="molecule type" value="Genomic_DNA"/>
</dbReference>
<reference evidence="1 2" key="1">
    <citation type="submission" date="2024-03" db="EMBL/GenBank/DDBJ databases">
        <title>Bacilli Hybrid Assemblies.</title>
        <authorList>
            <person name="Kovac J."/>
        </authorList>
    </citation>
    <scope>NUCLEOTIDE SEQUENCE [LARGE SCALE GENOMIC DNA]</scope>
    <source>
        <strain evidence="1 2">FSL M8-0022</strain>
    </source>
</reference>
<sequence>MVSVEIILNDNTKYIEKVESFSALEFEKKLNNHEYYMIAIGGTVFNKTLIRTIRAIGNN</sequence>
<evidence type="ECO:0000313" key="1">
    <source>
        <dbReference type="EMBL" id="MEL3959409.1"/>
    </source>
</evidence>
<dbReference type="RefSeq" id="WP_342021047.1">
    <property type="nucleotide sequence ID" value="NZ_JBBYAK010000002.1"/>
</dbReference>
<gene>
    <name evidence="1" type="ORF">NST17_19850</name>
</gene>
<organism evidence="1 2">
    <name type="scientific">Caldifermentibacillus hisashii</name>
    <dbReference type="NCBI Taxonomy" id="996558"/>
    <lineage>
        <taxon>Bacteria</taxon>
        <taxon>Bacillati</taxon>
        <taxon>Bacillota</taxon>
        <taxon>Bacilli</taxon>
        <taxon>Bacillales</taxon>
        <taxon>Bacillaceae</taxon>
        <taxon>Caldifermentibacillus</taxon>
    </lineage>
</organism>
<evidence type="ECO:0000313" key="2">
    <source>
        <dbReference type="Proteomes" id="UP001459714"/>
    </source>
</evidence>
<keyword evidence="2" id="KW-1185">Reference proteome</keyword>
<accession>A0ABU9K2S7</accession>
<protein>
    <submittedName>
        <fullName evidence="1">Uncharacterized protein</fullName>
    </submittedName>
</protein>